<reference evidence="3" key="1">
    <citation type="submission" date="2016-11" db="UniProtKB">
        <authorList>
            <consortium name="WormBaseParasite"/>
        </authorList>
    </citation>
    <scope>IDENTIFICATION</scope>
</reference>
<dbReference type="GO" id="GO:0006313">
    <property type="term" value="P:DNA transposition"/>
    <property type="evidence" value="ECO:0007669"/>
    <property type="project" value="InterPro"/>
</dbReference>
<accession>A0A1I7XVD3</accession>
<dbReference type="WBParaSite" id="Hba_21516">
    <property type="protein sequence ID" value="Hba_21516"/>
    <property type="gene ID" value="Hba_21516"/>
</dbReference>
<evidence type="ECO:0000313" key="2">
    <source>
        <dbReference type="Proteomes" id="UP000095283"/>
    </source>
</evidence>
<evidence type="ECO:0000259" key="1">
    <source>
        <dbReference type="Pfam" id="PF01498"/>
    </source>
</evidence>
<dbReference type="Pfam" id="PF01498">
    <property type="entry name" value="HTH_Tnp_Tc3_2"/>
    <property type="match status" value="1"/>
</dbReference>
<name>A0A1I7XVD3_HETBA</name>
<dbReference type="GO" id="GO:0003677">
    <property type="term" value="F:DNA binding"/>
    <property type="evidence" value="ECO:0007669"/>
    <property type="project" value="InterPro"/>
</dbReference>
<dbReference type="Proteomes" id="UP000095283">
    <property type="component" value="Unplaced"/>
</dbReference>
<dbReference type="GO" id="GO:0015074">
    <property type="term" value="P:DNA integration"/>
    <property type="evidence" value="ECO:0007669"/>
    <property type="project" value="InterPro"/>
</dbReference>
<sequence length="86" mass="9900">MLENAPCAPRKRSTTEKIDRIIRRLSEANRRLTARDIHNEMKVYPECSLSVRSIRRCLVEAGLNGRVARNKPVVSLKNRRTHATFA</sequence>
<dbReference type="AlphaFoldDB" id="A0A1I7XVD3"/>
<keyword evidence="2" id="KW-1185">Reference proteome</keyword>
<protein>
    <submittedName>
        <fullName evidence="3">HTH_Tnp_Tc3_2 domain-containing protein</fullName>
    </submittedName>
</protein>
<evidence type="ECO:0000313" key="3">
    <source>
        <dbReference type="WBParaSite" id="Hba_21516"/>
    </source>
</evidence>
<organism evidence="2 3">
    <name type="scientific">Heterorhabditis bacteriophora</name>
    <name type="common">Entomopathogenic nematode worm</name>
    <dbReference type="NCBI Taxonomy" id="37862"/>
    <lineage>
        <taxon>Eukaryota</taxon>
        <taxon>Metazoa</taxon>
        <taxon>Ecdysozoa</taxon>
        <taxon>Nematoda</taxon>
        <taxon>Chromadorea</taxon>
        <taxon>Rhabditida</taxon>
        <taxon>Rhabditina</taxon>
        <taxon>Rhabditomorpha</taxon>
        <taxon>Strongyloidea</taxon>
        <taxon>Heterorhabditidae</taxon>
        <taxon>Heterorhabditis</taxon>
    </lineage>
</organism>
<feature type="domain" description="Transposase Tc1-like" evidence="1">
    <location>
        <begin position="19"/>
        <end position="86"/>
    </location>
</feature>
<dbReference type="InterPro" id="IPR002492">
    <property type="entry name" value="Transposase_Tc1-like"/>
</dbReference>
<proteinExistence type="predicted"/>